<dbReference type="PATRIC" id="fig|795797.18.peg.1159"/>
<dbReference type="HOGENOM" id="CLU_3056996_0_0_2"/>
<accession>D8JA30</accession>
<evidence type="ECO:0000313" key="5">
    <source>
        <dbReference type="Proteomes" id="UP000011645"/>
    </source>
</evidence>
<evidence type="ECO:0000313" key="2">
    <source>
        <dbReference type="EMBL" id="ADJ14552.1"/>
    </source>
</evidence>
<name>D8JA30_HALJB</name>
<gene>
    <name evidence="2" type="ordered locus">HacjB3_05805</name>
    <name evidence="3" type="ORF">C497_04177</name>
</gene>
<keyword evidence="1" id="KW-1133">Transmembrane helix</keyword>
<dbReference type="Proteomes" id="UP000000390">
    <property type="component" value="Chromosome"/>
</dbReference>
<reference evidence="3 5" key="2">
    <citation type="journal article" date="2014" name="PLoS Genet.">
        <title>Phylogenetically driven sequencing of extremely halophilic archaea reveals strategies for static and dynamic osmo-response.</title>
        <authorList>
            <person name="Becker E.A."/>
            <person name="Seitzer P.M."/>
            <person name="Tritt A."/>
            <person name="Larsen D."/>
            <person name="Krusor M."/>
            <person name="Yao A.I."/>
            <person name="Wu D."/>
            <person name="Madern D."/>
            <person name="Eisen J.A."/>
            <person name="Darling A.E."/>
            <person name="Facciotti M.T."/>
        </authorList>
    </citation>
    <scope>NUCLEOTIDE SEQUENCE [LARGE SCALE GENOMIC DNA]</scope>
    <source>
        <strain evidence="3">B3</strain>
        <strain evidence="5">DSM 18796 / CECT 7217 / JCM 14584 / KCTC 4019 / B3</strain>
    </source>
</reference>
<proteinExistence type="predicted"/>
<protein>
    <submittedName>
        <fullName evidence="2">Uncharacterized protein</fullName>
    </submittedName>
</protein>
<dbReference type="KEGG" id="hje:HacjB3_05805"/>
<evidence type="ECO:0000313" key="3">
    <source>
        <dbReference type="EMBL" id="ELY39924.1"/>
    </source>
</evidence>
<dbReference type="EMBL" id="CP002062">
    <property type="protein sequence ID" value="ADJ14552.1"/>
    <property type="molecule type" value="Genomic_DNA"/>
</dbReference>
<dbReference type="RefSeq" id="WP_008414726.1">
    <property type="nucleotide sequence ID" value="NC_014297.1"/>
</dbReference>
<reference evidence="2 4" key="1">
    <citation type="journal article" date="2010" name="J. Bacteriol.">
        <title>Complete genome sequence of Halalkalicoccus jeotgali B3(T), an extremely halophilic archaeon.</title>
        <authorList>
            <person name="Roh S.W."/>
            <person name="Nam Y.D."/>
            <person name="Nam S.H."/>
            <person name="Choi S.H."/>
            <person name="Park H.S."/>
            <person name="Bae J.W."/>
        </authorList>
    </citation>
    <scope>NUCLEOTIDE SEQUENCE [LARGE SCALE GENOMIC DNA]</scope>
    <source>
        <strain evidence="2">B3</strain>
        <strain evidence="4">DSM 18796 / CECT 7217 / JCM 14584 / KCTC 4019 / B3</strain>
    </source>
</reference>
<organism evidence="2 4">
    <name type="scientific">Halalkalicoccus jeotgali (strain DSM 18796 / CECT 7217 / JCM 14584 / KCTC 4019 / B3)</name>
    <dbReference type="NCBI Taxonomy" id="795797"/>
    <lineage>
        <taxon>Archaea</taxon>
        <taxon>Methanobacteriati</taxon>
        <taxon>Methanobacteriota</taxon>
        <taxon>Stenosarchaea group</taxon>
        <taxon>Halobacteria</taxon>
        <taxon>Halobacteriales</taxon>
        <taxon>Halococcaceae</taxon>
        <taxon>Halalkalicoccus</taxon>
    </lineage>
</organism>
<keyword evidence="5" id="KW-1185">Reference proteome</keyword>
<dbReference type="EMBL" id="AOHV01000012">
    <property type="protein sequence ID" value="ELY39924.1"/>
    <property type="molecule type" value="Genomic_DNA"/>
</dbReference>
<feature type="transmembrane region" description="Helical" evidence="1">
    <location>
        <begin position="33"/>
        <end position="51"/>
    </location>
</feature>
<keyword evidence="1" id="KW-0472">Membrane</keyword>
<evidence type="ECO:0000256" key="1">
    <source>
        <dbReference type="SAM" id="Phobius"/>
    </source>
</evidence>
<dbReference type="GeneID" id="54763645"/>
<dbReference type="Proteomes" id="UP000011645">
    <property type="component" value="Unassembled WGS sequence"/>
</dbReference>
<evidence type="ECO:0000313" key="4">
    <source>
        <dbReference type="Proteomes" id="UP000000390"/>
    </source>
</evidence>
<keyword evidence="1" id="KW-0812">Transmembrane</keyword>
<sequence>MNKRSLVASLVFLALAFVGVVHTVADFAYGTGLSGIGIPVVAVALVGLLVVNR</sequence>
<dbReference type="AlphaFoldDB" id="D8JA30"/>